<sequence length="91" mass="10218">MSETVANQLKQLIVQELDVNLKLENIDDNAPLFYEGLGIDSLAIVELITLIEEHFKFEFSDSDLRADNFVNLNSLANLVARKIKPENSLGV</sequence>
<accession>A0A1D9FY46</accession>
<dbReference type="Proteomes" id="UP000176944">
    <property type="component" value="Chromosome"/>
</dbReference>
<evidence type="ECO:0000313" key="4">
    <source>
        <dbReference type="EMBL" id="AOY80287.1"/>
    </source>
</evidence>
<gene>
    <name evidence="4" type="ORF">BJP36_10500</name>
</gene>
<keyword evidence="1" id="KW-0596">Phosphopantetheine</keyword>
<dbReference type="Gene3D" id="1.10.1200.10">
    <property type="entry name" value="ACP-like"/>
    <property type="match status" value="1"/>
</dbReference>
<dbReference type="Pfam" id="PF00550">
    <property type="entry name" value="PP-binding"/>
    <property type="match status" value="1"/>
</dbReference>
<evidence type="ECO:0000259" key="3">
    <source>
        <dbReference type="PROSITE" id="PS50075"/>
    </source>
</evidence>
<dbReference type="EMBL" id="CP017708">
    <property type="protein sequence ID" value="AOY80287.1"/>
    <property type="molecule type" value="Genomic_DNA"/>
</dbReference>
<organism evidence="4 5">
    <name type="scientific">Moorena producens (strain JHB)</name>
    <dbReference type="NCBI Taxonomy" id="1454205"/>
    <lineage>
        <taxon>Bacteria</taxon>
        <taxon>Bacillati</taxon>
        <taxon>Cyanobacteriota</taxon>
        <taxon>Cyanophyceae</taxon>
        <taxon>Coleofasciculales</taxon>
        <taxon>Coleofasciculaceae</taxon>
        <taxon>Moorena</taxon>
    </lineage>
</organism>
<dbReference type="InterPro" id="IPR006162">
    <property type="entry name" value="Ppantetheine_attach_site"/>
</dbReference>
<dbReference type="PROSITE" id="PS50075">
    <property type="entry name" value="CARRIER"/>
    <property type="match status" value="1"/>
</dbReference>
<protein>
    <submittedName>
        <fullName evidence="4">Phosphopantetheine-binding protein</fullName>
    </submittedName>
</protein>
<dbReference type="PROSITE" id="PS00012">
    <property type="entry name" value="PHOSPHOPANTETHEINE"/>
    <property type="match status" value="1"/>
</dbReference>
<proteinExistence type="predicted"/>
<name>A0A1D9FY46_MOOP1</name>
<keyword evidence="2" id="KW-0597">Phosphoprotein</keyword>
<dbReference type="InterPro" id="IPR009081">
    <property type="entry name" value="PP-bd_ACP"/>
</dbReference>
<evidence type="ECO:0000313" key="5">
    <source>
        <dbReference type="Proteomes" id="UP000176944"/>
    </source>
</evidence>
<evidence type="ECO:0000256" key="2">
    <source>
        <dbReference type="ARBA" id="ARBA00022553"/>
    </source>
</evidence>
<evidence type="ECO:0000256" key="1">
    <source>
        <dbReference type="ARBA" id="ARBA00022450"/>
    </source>
</evidence>
<dbReference type="SUPFAM" id="SSF47336">
    <property type="entry name" value="ACP-like"/>
    <property type="match status" value="1"/>
</dbReference>
<dbReference type="InterPro" id="IPR036736">
    <property type="entry name" value="ACP-like_sf"/>
</dbReference>
<feature type="domain" description="Carrier" evidence="3">
    <location>
        <begin position="3"/>
        <end position="83"/>
    </location>
</feature>
<reference evidence="5" key="1">
    <citation type="submission" date="2016-10" db="EMBL/GenBank/DDBJ databases">
        <title>Comparative genomics uncovers the prolific and rare metabolic potential of the cyanobacterial genus Moorea.</title>
        <authorList>
            <person name="Leao T."/>
            <person name="Castelao G."/>
            <person name="Korobeynikov A."/>
            <person name="Monroe E.A."/>
            <person name="Podell S."/>
            <person name="Glukhov E."/>
            <person name="Allen E."/>
            <person name="Gerwick W.H."/>
            <person name="Gerwick L."/>
        </authorList>
    </citation>
    <scope>NUCLEOTIDE SEQUENCE [LARGE SCALE GENOMIC DNA]</scope>
    <source>
        <strain evidence="5">JHB</strain>
    </source>
</reference>
<dbReference type="AlphaFoldDB" id="A0A1D9FY46"/>